<dbReference type="CDD" id="cd00144">
    <property type="entry name" value="MPP_PPP_family"/>
    <property type="match status" value="1"/>
</dbReference>
<dbReference type="PANTHER" id="PTHR42850">
    <property type="entry name" value="METALLOPHOSPHOESTERASE"/>
    <property type="match status" value="1"/>
</dbReference>
<evidence type="ECO:0000313" key="2">
    <source>
        <dbReference type="EMBL" id="OPH62191.1"/>
    </source>
</evidence>
<dbReference type="Pfam" id="PF00149">
    <property type="entry name" value="Metallophos"/>
    <property type="match status" value="1"/>
</dbReference>
<sequence length="240" mass="27936">MRRTLVISDIHGCHTKFLKLLEHVKHDPAEDKLILLGDYMDRGLKSKEVIETVKNLVEHHKVVALRGNHDQMFLDAINGQDDYIFLHNGGINTIESYCGLNWFENHSGFDFNRYLEAKDFIKRHYHEHIAFIDSLPFYHEDESHIYVHAGLSPYYTEKDWKSQPTENFLWIRDIFLANKTPFSKTIVFGHTPTINLHKKPDIYFGEGKIGIDGGVCFGYQLNCLEIIAGEYNTYSTKEIQ</sequence>
<dbReference type="Proteomes" id="UP000190626">
    <property type="component" value="Unassembled WGS sequence"/>
</dbReference>
<evidence type="ECO:0000259" key="1">
    <source>
        <dbReference type="Pfam" id="PF00149"/>
    </source>
</evidence>
<dbReference type="GO" id="GO:0016791">
    <property type="term" value="F:phosphatase activity"/>
    <property type="evidence" value="ECO:0007669"/>
    <property type="project" value="TreeGrafter"/>
</dbReference>
<keyword evidence="3" id="KW-1185">Reference proteome</keyword>
<dbReference type="OrthoDB" id="384253at2"/>
<organism evidence="2 3">
    <name type="scientific">Paenibacillus ferrarius</name>
    <dbReference type="NCBI Taxonomy" id="1469647"/>
    <lineage>
        <taxon>Bacteria</taxon>
        <taxon>Bacillati</taxon>
        <taxon>Bacillota</taxon>
        <taxon>Bacilli</taxon>
        <taxon>Bacillales</taxon>
        <taxon>Paenibacillaceae</taxon>
        <taxon>Paenibacillus</taxon>
    </lineage>
</organism>
<dbReference type="GO" id="GO:0110154">
    <property type="term" value="P:RNA decapping"/>
    <property type="evidence" value="ECO:0007669"/>
    <property type="project" value="TreeGrafter"/>
</dbReference>
<comment type="caution">
    <text evidence="2">The sequence shown here is derived from an EMBL/GenBank/DDBJ whole genome shotgun (WGS) entry which is preliminary data.</text>
</comment>
<dbReference type="PANTHER" id="PTHR42850:SF4">
    <property type="entry name" value="ZINC-DEPENDENT ENDOPOLYPHOSPHATASE"/>
    <property type="match status" value="1"/>
</dbReference>
<dbReference type="Gene3D" id="3.60.21.10">
    <property type="match status" value="1"/>
</dbReference>
<dbReference type="AlphaFoldDB" id="A0A1V4HTC0"/>
<dbReference type="InterPro" id="IPR029052">
    <property type="entry name" value="Metallo-depent_PP-like"/>
</dbReference>
<evidence type="ECO:0000313" key="3">
    <source>
        <dbReference type="Proteomes" id="UP000190626"/>
    </source>
</evidence>
<name>A0A1V4HTC0_9BACL</name>
<dbReference type="GO" id="GO:0005737">
    <property type="term" value="C:cytoplasm"/>
    <property type="evidence" value="ECO:0007669"/>
    <property type="project" value="TreeGrafter"/>
</dbReference>
<reference evidence="3" key="1">
    <citation type="submission" date="2016-07" db="EMBL/GenBank/DDBJ databases">
        <authorList>
            <person name="Florea S."/>
            <person name="Webb J.S."/>
            <person name="Jaromczyk J."/>
            <person name="Schardl C.L."/>
        </authorList>
    </citation>
    <scope>NUCLEOTIDE SEQUENCE [LARGE SCALE GENOMIC DNA]</scope>
    <source>
        <strain evidence="3">CY1</strain>
    </source>
</reference>
<protein>
    <submittedName>
        <fullName evidence="2">Metallophosphoesterase</fullName>
    </submittedName>
</protein>
<dbReference type="SUPFAM" id="SSF56300">
    <property type="entry name" value="Metallo-dependent phosphatases"/>
    <property type="match status" value="1"/>
</dbReference>
<accession>A0A1V4HTC0</accession>
<dbReference type="InterPro" id="IPR004843">
    <property type="entry name" value="Calcineurin-like_PHP"/>
</dbReference>
<dbReference type="GO" id="GO:0008803">
    <property type="term" value="F:bis(5'-nucleosyl)-tetraphosphatase (symmetrical) activity"/>
    <property type="evidence" value="ECO:0007669"/>
    <property type="project" value="TreeGrafter"/>
</dbReference>
<dbReference type="EMBL" id="MBTG01000001">
    <property type="protein sequence ID" value="OPH62191.1"/>
    <property type="molecule type" value="Genomic_DNA"/>
</dbReference>
<gene>
    <name evidence="2" type="ORF">BC351_01280</name>
</gene>
<proteinExistence type="predicted"/>
<dbReference type="InterPro" id="IPR050126">
    <property type="entry name" value="Ap4A_hydrolase"/>
</dbReference>
<dbReference type="STRING" id="1469647.BC351_01280"/>
<feature type="domain" description="Calcineurin-like phosphoesterase" evidence="1">
    <location>
        <begin position="3"/>
        <end position="194"/>
    </location>
</feature>